<keyword evidence="3" id="KW-1185">Reference proteome</keyword>
<feature type="region of interest" description="Disordered" evidence="1">
    <location>
        <begin position="1"/>
        <end position="22"/>
    </location>
</feature>
<protein>
    <submittedName>
        <fullName evidence="2">Uncharacterized protein</fullName>
    </submittedName>
</protein>
<feature type="compositionally biased region" description="Basic and acidic residues" evidence="1">
    <location>
        <begin position="1"/>
        <end position="10"/>
    </location>
</feature>
<evidence type="ECO:0000256" key="1">
    <source>
        <dbReference type="SAM" id="MobiDB-lite"/>
    </source>
</evidence>
<dbReference type="EMBL" id="JMCB01000008">
    <property type="protein sequence ID" value="KFE67199.1"/>
    <property type="molecule type" value="Genomic_DNA"/>
</dbReference>
<name>A0A085WHN6_9BACT</name>
<gene>
    <name evidence="2" type="ORF">DB31_8552</name>
</gene>
<dbReference type="STRING" id="394096.DB31_8552"/>
<proteinExistence type="predicted"/>
<dbReference type="AlphaFoldDB" id="A0A085WHN6"/>
<dbReference type="Proteomes" id="UP000028725">
    <property type="component" value="Unassembled WGS sequence"/>
</dbReference>
<evidence type="ECO:0000313" key="3">
    <source>
        <dbReference type="Proteomes" id="UP000028725"/>
    </source>
</evidence>
<comment type="caution">
    <text evidence="2">The sequence shown here is derived from an EMBL/GenBank/DDBJ whole genome shotgun (WGS) entry which is preliminary data.</text>
</comment>
<accession>A0A085WHN6</accession>
<organism evidence="2 3">
    <name type="scientific">Hyalangium minutum</name>
    <dbReference type="NCBI Taxonomy" id="394096"/>
    <lineage>
        <taxon>Bacteria</taxon>
        <taxon>Pseudomonadati</taxon>
        <taxon>Myxococcota</taxon>
        <taxon>Myxococcia</taxon>
        <taxon>Myxococcales</taxon>
        <taxon>Cystobacterineae</taxon>
        <taxon>Archangiaceae</taxon>
        <taxon>Hyalangium</taxon>
    </lineage>
</organism>
<reference evidence="2 3" key="1">
    <citation type="submission" date="2014-04" db="EMBL/GenBank/DDBJ databases">
        <title>Genome assembly of Hyalangium minutum DSM 14724.</title>
        <authorList>
            <person name="Sharma G."/>
            <person name="Subramanian S."/>
        </authorList>
    </citation>
    <scope>NUCLEOTIDE SEQUENCE [LARGE SCALE GENOMIC DNA]</scope>
    <source>
        <strain evidence="2 3">DSM 14724</strain>
    </source>
</reference>
<sequence>MGFEAGDGHGHSRTCGGTAGNWAGSTADARALAWGQRRRRQRLRGTAGAVSSRQR</sequence>
<evidence type="ECO:0000313" key="2">
    <source>
        <dbReference type="EMBL" id="KFE67199.1"/>
    </source>
</evidence>
<feature type="region of interest" description="Disordered" evidence="1">
    <location>
        <begin position="34"/>
        <end position="55"/>
    </location>
</feature>